<organism evidence="4 5">
    <name type="scientific">Arachis duranensis</name>
    <name type="common">Wild peanut</name>
    <dbReference type="NCBI Taxonomy" id="130453"/>
    <lineage>
        <taxon>Eukaryota</taxon>
        <taxon>Viridiplantae</taxon>
        <taxon>Streptophyta</taxon>
        <taxon>Embryophyta</taxon>
        <taxon>Tracheophyta</taxon>
        <taxon>Spermatophyta</taxon>
        <taxon>Magnoliopsida</taxon>
        <taxon>eudicotyledons</taxon>
        <taxon>Gunneridae</taxon>
        <taxon>Pentapetalae</taxon>
        <taxon>rosids</taxon>
        <taxon>fabids</taxon>
        <taxon>Fabales</taxon>
        <taxon>Fabaceae</taxon>
        <taxon>Papilionoideae</taxon>
        <taxon>50 kb inversion clade</taxon>
        <taxon>dalbergioids sensu lato</taxon>
        <taxon>Dalbergieae</taxon>
        <taxon>Pterocarpus clade</taxon>
        <taxon>Arachis</taxon>
    </lineage>
</organism>
<protein>
    <submittedName>
        <fullName evidence="5">Uncharacterized protein LOC110273567</fullName>
    </submittedName>
</protein>
<dbReference type="PANTHER" id="PTHR32166:SF74">
    <property type="entry name" value="OS05G0256350 PROTEIN"/>
    <property type="match status" value="1"/>
</dbReference>
<feature type="domain" description="DUF659" evidence="2">
    <location>
        <begin position="215"/>
        <end position="307"/>
    </location>
</feature>
<dbReference type="InterPro" id="IPR012337">
    <property type="entry name" value="RNaseH-like_sf"/>
</dbReference>
<feature type="region of interest" description="Disordered" evidence="1">
    <location>
        <begin position="83"/>
        <end position="110"/>
    </location>
</feature>
<keyword evidence="4" id="KW-1185">Reference proteome</keyword>
<evidence type="ECO:0000256" key="1">
    <source>
        <dbReference type="SAM" id="MobiDB-lite"/>
    </source>
</evidence>
<dbReference type="AlphaFoldDB" id="A0A6P5MB51"/>
<dbReference type="Proteomes" id="UP000515211">
    <property type="component" value="Chromosome 7"/>
</dbReference>
<dbReference type="GeneID" id="110273567"/>
<feature type="domain" description="HAT C-terminal dimerisation" evidence="3">
    <location>
        <begin position="469"/>
        <end position="529"/>
    </location>
</feature>
<reference evidence="4" key="1">
    <citation type="journal article" date="2016" name="Nat. Genet.">
        <title>The genome sequences of Arachis duranensis and Arachis ipaensis, the diploid ancestors of cultivated peanut.</title>
        <authorList>
            <person name="Bertioli D.J."/>
            <person name="Cannon S.B."/>
            <person name="Froenicke L."/>
            <person name="Huang G."/>
            <person name="Farmer A.D."/>
            <person name="Cannon E.K."/>
            <person name="Liu X."/>
            <person name="Gao D."/>
            <person name="Clevenger J."/>
            <person name="Dash S."/>
            <person name="Ren L."/>
            <person name="Moretzsohn M.C."/>
            <person name="Shirasawa K."/>
            <person name="Huang W."/>
            <person name="Vidigal B."/>
            <person name="Abernathy B."/>
            <person name="Chu Y."/>
            <person name="Niederhuth C.E."/>
            <person name="Umale P."/>
            <person name="Araujo A.C."/>
            <person name="Kozik A."/>
            <person name="Kim K.D."/>
            <person name="Burow M.D."/>
            <person name="Varshney R.K."/>
            <person name="Wang X."/>
            <person name="Zhang X."/>
            <person name="Barkley N."/>
            <person name="Guimaraes P.M."/>
            <person name="Isobe S."/>
            <person name="Guo B."/>
            <person name="Liao B."/>
            <person name="Stalker H.T."/>
            <person name="Schmitz R.J."/>
            <person name="Scheffler B.E."/>
            <person name="Leal-Bertioli S.C."/>
            <person name="Xun X."/>
            <person name="Jackson S.A."/>
            <person name="Michelmore R."/>
            <person name="Ozias-Akins P."/>
        </authorList>
    </citation>
    <scope>NUCLEOTIDE SEQUENCE [LARGE SCALE GENOMIC DNA]</scope>
    <source>
        <strain evidence="4">cv. V14167</strain>
    </source>
</reference>
<dbReference type="Pfam" id="PF04937">
    <property type="entry name" value="DUF659"/>
    <property type="match status" value="1"/>
</dbReference>
<evidence type="ECO:0000313" key="4">
    <source>
        <dbReference type="Proteomes" id="UP000515211"/>
    </source>
</evidence>
<dbReference type="InterPro" id="IPR008906">
    <property type="entry name" value="HATC_C_dom"/>
</dbReference>
<gene>
    <name evidence="5" type="primary">LOC110273567</name>
</gene>
<dbReference type="InterPro" id="IPR007021">
    <property type="entry name" value="DUF659"/>
</dbReference>
<dbReference type="PANTHER" id="PTHR32166">
    <property type="entry name" value="OSJNBA0013A04.12 PROTEIN"/>
    <property type="match status" value="1"/>
</dbReference>
<dbReference type="Pfam" id="PF05699">
    <property type="entry name" value="Dimer_Tnp_hAT"/>
    <property type="match status" value="1"/>
</dbReference>
<reference evidence="5" key="2">
    <citation type="submission" date="2025-08" db="UniProtKB">
        <authorList>
            <consortium name="RefSeq"/>
        </authorList>
    </citation>
    <scope>IDENTIFICATION</scope>
    <source>
        <tissue evidence="5">Whole plant</tissue>
    </source>
</reference>
<name>A0A6P5MB51_ARADU</name>
<dbReference type="SUPFAM" id="SSF53098">
    <property type="entry name" value="Ribonuclease H-like"/>
    <property type="match status" value="1"/>
</dbReference>
<accession>A0A6P5MB51</accession>
<dbReference type="RefSeq" id="XP_020982407.1">
    <property type="nucleotide sequence ID" value="XM_021126748.1"/>
</dbReference>
<feature type="compositionally biased region" description="Low complexity" evidence="1">
    <location>
        <begin position="90"/>
        <end position="108"/>
    </location>
</feature>
<evidence type="ECO:0000259" key="3">
    <source>
        <dbReference type="Pfam" id="PF05699"/>
    </source>
</evidence>
<dbReference type="KEGG" id="adu:110273567"/>
<dbReference type="GO" id="GO:0046983">
    <property type="term" value="F:protein dimerization activity"/>
    <property type="evidence" value="ECO:0007669"/>
    <property type="project" value="InterPro"/>
</dbReference>
<proteinExistence type="predicted"/>
<evidence type="ECO:0000313" key="5">
    <source>
        <dbReference type="RefSeq" id="XP_020982407.1"/>
    </source>
</evidence>
<evidence type="ECO:0000259" key="2">
    <source>
        <dbReference type="Pfam" id="PF04937"/>
    </source>
</evidence>
<sequence length="566" mass="65149">MKGGITRAKEHLMIKPGNVVGCKIVPKDVIAELWEYYHQKKNRGRQTATPGSTEEHNVNVRELDLESLGFGLSEKDAQGIDEPHNPAPMAAARGGTSITRGGTTSMRGPMDLFIRKPETSIARNKREKLRQLNIKEACNKEAARRVHQYIEWWFYQAGIPLNPVKLKSFQEMLWAVGSFGHNLPAPSYQALRVPLLNEELDYTKELLKGHKNNEKTGATFLKSIDASDYVKTGEKLFELLDDVVEEIDEHNVVQVVTDNGSNYVLAGKLLMEKRPNLFWTPCATHYLDLMLEDIGKLPLIKKTIKRAISLVSFTYSHSSTLAMLRHFTNGKELVRHAVTRFATSFLSLERLYEEKGNLRRMFTSDEWAKNKLSKEAKGREVTKIVIMLSFCNHVKYTLKIVGPLVRVLRLVDGEKKSQMGYIYEAMEKAMECIMKIFLNDESKYNNVFKIIDNRWNCQLHRPLHAAAFWWRTYGHEAQNMRDLAIKILSLTCSASGCERNWSIFEHIHTKKRNRLDHERMESLVFIKYNQQLIERYNLKDEVDPIALNDIDECNEWLVGEIGTVTF</sequence>